<feature type="transmembrane region" description="Helical" evidence="2">
    <location>
        <begin position="43"/>
        <end position="67"/>
    </location>
</feature>
<protein>
    <recommendedName>
        <fullName evidence="5">Major facilitator superfamily (MFS) profile domain-containing protein</fullName>
    </recommendedName>
</protein>
<dbReference type="RefSeq" id="WP_380050738.1">
    <property type="nucleotide sequence ID" value="NZ_JBHLTC010000029.1"/>
</dbReference>
<feature type="transmembrane region" description="Helical" evidence="2">
    <location>
        <begin position="162"/>
        <end position="185"/>
    </location>
</feature>
<keyword evidence="2" id="KW-0472">Membrane</keyword>
<proteinExistence type="predicted"/>
<gene>
    <name evidence="3" type="ORF">ACFFGN_21950</name>
</gene>
<feature type="region of interest" description="Disordered" evidence="1">
    <location>
        <begin position="1"/>
        <end position="20"/>
    </location>
</feature>
<evidence type="ECO:0000313" key="4">
    <source>
        <dbReference type="Proteomes" id="UP001589890"/>
    </source>
</evidence>
<keyword evidence="2" id="KW-1133">Transmembrane helix</keyword>
<evidence type="ECO:0000313" key="3">
    <source>
        <dbReference type="EMBL" id="MFC0626760.1"/>
    </source>
</evidence>
<dbReference type="Proteomes" id="UP001589890">
    <property type="component" value="Unassembled WGS sequence"/>
</dbReference>
<evidence type="ECO:0008006" key="5">
    <source>
        <dbReference type="Google" id="ProtNLM"/>
    </source>
</evidence>
<organism evidence="3 4">
    <name type="scientific">Kribbella deserti</name>
    <dbReference type="NCBI Taxonomy" id="1926257"/>
    <lineage>
        <taxon>Bacteria</taxon>
        <taxon>Bacillati</taxon>
        <taxon>Actinomycetota</taxon>
        <taxon>Actinomycetes</taxon>
        <taxon>Propionibacteriales</taxon>
        <taxon>Kribbellaceae</taxon>
        <taxon>Kribbella</taxon>
    </lineage>
</organism>
<feature type="transmembrane region" description="Helical" evidence="2">
    <location>
        <begin position="121"/>
        <end position="142"/>
    </location>
</feature>
<keyword evidence="2" id="KW-0812">Transmembrane</keyword>
<feature type="transmembrane region" description="Helical" evidence="2">
    <location>
        <begin position="87"/>
        <end position="109"/>
    </location>
</feature>
<feature type="compositionally biased region" description="Basic and acidic residues" evidence="1">
    <location>
        <begin position="1"/>
        <end position="11"/>
    </location>
</feature>
<accession>A0ABV6QQ48</accession>
<reference evidence="3 4" key="1">
    <citation type="submission" date="2024-09" db="EMBL/GenBank/DDBJ databases">
        <authorList>
            <person name="Sun Q."/>
            <person name="Mori K."/>
        </authorList>
    </citation>
    <scope>NUCLEOTIDE SEQUENCE [LARGE SCALE GENOMIC DNA]</scope>
    <source>
        <strain evidence="3 4">CGMCC 1.15906</strain>
    </source>
</reference>
<dbReference type="EMBL" id="JBHLTC010000029">
    <property type="protein sequence ID" value="MFC0626760.1"/>
    <property type="molecule type" value="Genomic_DNA"/>
</dbReference>
<sequence length="201" mass="21032">MVQHYEDKTEETTVPPAPAHRADTKVVETVDPVYRGFKGGSAFFGWLIAVAITVLLAGVVGAIATAVDYAVTINWDEIGSQAGTVGLVSSIILLLVMALAYYTGGYVAGRLARFDGARQGLGVWAIGVLATLLVAGLGAFAGNEYNVLDRVDIPTLSLSDETITTGGLILAGALLLVTLLAAVIGGKAGQRYHRKIDTSWK</sequence>
<keyword evidence="4" id="KW-1185">Reference proteome</keyword>
<comment type="caution">
    <text evidence="3">The sequence shown here is derived from an EMBL/GenBank/DDBJ whole genome shotgun (WGS) entry which is preliminary data.</text>
</comment>
<evidence type="ECO:0000256" key="2">
    <source>
        <dbReference type="SAM" id="Phobius"/>
    </source>
</evidence>
<name>A0ABV6QQ48_9ACTN</name>
<evidence type="ECO:0000256" key="1">
    <source>
        <dbReference type="SAM" id="MobiDB-lite"/>
    </source>
</evidence>